<dbReference type="PANTHER" id="PTHR34598:SF3">
    <property type="entry name" value="OXIDOREDUCTASE AN1597"/>
    <property type="match status" value="1"/>
</dbReference>
<protein>
    <submittedName>
        <fullName evidence="5">Transcriptional xre family</fullName>
    </submittedName>
</protein>
<dbReference type="InterPro" id="IPR027417">
    <property type="entry name" value="P-loop_NTPase"/>
</dbReference>
<evidence type="ECO:0000259" key="4">
    <source>
        <dbReference type="Pfam" id="PF25000"/>
    </source>
</evidence>
<organism evidence="5 6">
    <name type="scientific">Colletotrichum plurivorum</name>
    <dbReference type="NCBI Taxonomy" id="2175906"/>
    <lineage>
        <taxon>Eukaryota</taxon>
        <taxon>Fungi</taxon>
        <taxon>Dikarya</taxon>
        <taxon>Ascomycota</taxon>
        <taxon>Pezizomycotina</taxon>
        <taxon>Sordariomycetes</taxon>
        <taxon>Hypocreomycetidae</taxon>
        <taxon>Glomerellales</taxon>
        <taxon>Glomerellaceae</taxon>
        <taxon>Colletotrichum</taxon>
        <taxon>Colletotrichum orchidearum species complex</taxon>
    </lineage>
</organism>
<dbReference type="SUPFAM" id="SSF48452">
    <property type="entry name" value="TPR-like"/>
    <property type="match status" value="1"/>
</dbReference>
<evidence type="ECO:0000256" key="2">
    <source>
        <dbReference type="PROSITE-ProRule" id="PRU00339"/>
    </source>
</evidence>
<dbReference type="InterPro" id="IPR002182">
    <property type="entry name" value="NB-ARC"/>
</dbReference>
<dbReference type="Pfam" id="PF13424">
    <property type="entry name" value="TPR_12"/>
    <property type="match status" value="1"/>
</dbReference>
<dbReference type="SUPFAM" id="SSF52540">
    <property type="entry name" value="P-loop containing nucleoside triphosphate hydrolases"/>
    <property type="match status" value="1"/>
</dbReference>
<dbReference type="InterPro" id="IPR044053">
    <property type="entry name" value="AsaB-like"/>
</dbReference>
<feature type="domain" description="DUF7779" evidence="4">
    <location>
        <begin position="540"/>
        <end position="630"/>
    </location>
</feature>
<dbReference type="Pfam" id="PF00931">
    <property type="entry name" value="NB-ARC"/>
    <property type="match status" value="1"/>
</dbReference>
<dbReference type="Pfam" id="PF25000">
    <property type="entry name" value="DUF7779"/>
    <property type="match status" value="1"/>
</dbReference>
<dbReference type="EMBL" id="WIGO01000030">
    <property type="protein sequence ID" value="KAF6836762.1"/>
    <property type="molecule type" value="Genomic_DNA"/>
</dbReference>
<name>A0A8H6NKA0_9PEZI</name>
<dbReference type="Gene3D" id="3.40.50.300">
    <property type="entry name" value="P-loop containing nucleotide triphosphate hydrolases"/>
    <property type="match status" value="1"/>
</dbReference>
<dbReference type="InterPro" id="IPR019734">
    <property type="entry name" value="TPR_rpt"/>
</dbReference>
<gene>
    <name evidence="5" type="ORF">CPLU01_03556</name>
</gene>
<dbReference type="PANTHER" id="PTHR34598">
    <property type="entry name" value="BLL6449 PROTEIN"/>
    <property type="match status" value="1"/>
</dbReference>
<dbReference type="Proteomes" id="UP000654918">
    <property type="component" value="Unassembled WGS sequence"/>
</dbReference>
<keyword evidence="6" id="KW-1185">Reference proteome</keyword>
<proteinExistence type="inferred from homology"/>
<dbReference type="GO" id="GO:0016491">
    <property type="term" value="F:oxidoreductase activity"/>
    <property type="evidence" value="ECO:0007669"/>
    <property type="project" value="InterPro"/>
</dbReference>
<feature type="repeat" description="TPR" evidence="2">
    <location>
        <begin position="923"/>
        <end position="956"/>
    </location>
</feature>
<dbReference type="GO" id="GO:0043531">
    <property type="term" value="F:ADP binding"/>
    <property type="evidence" value="ECO:0007669"/>
    <property type="project" value="InterPro"/>
</dbReference>
<dbReference type="Gene3D" id="1.25.40.10">
    <property type="entry name" value="Tetratricopeptide repeat domain"/>
    <property type="match status" value="2"/>
</dbReference>
<dbReference type="InterPro" id="IPR011990">
    <property type="entry name" value="TPR-like_helical_dom_sf"/>
</dbReference>
<evidence type="ECO:0000313" key="5">
    <source>
        <dbReference type="EMBL" id="KAF6836762.1"/>
    </source>
</evidence>
<keyword evidence="2" id="KW-0802">TPR repeat</keyword>
<evidence type="ECO:0000256" key="1">
    <source>
        <dbReference type="ARBA" id="ARBA00023604"/>
    </source>
</evidence>
<dbReference type="InterPro" id="IPR056681">
    <property type="entry name" value="DUF7779"/>
</dbReference>
<evidence type="ECO:0000259" key="3">
    <source>
        <dbReference type="Pfam" id="PF00931"/>
    </source>
</evidence>
<feature type="domain" description="NB-ARC" evidence="3">
    <location>
        <begin position="321"/>
        <end position="458"/>
    </location>
</feature>
<evidence type="ECO:0000313" key="6">
    <source>
        <dbReference type="Proteomes" id="UP000654918"/>
    </source>
</evidence>
<comment type="similarity">
    <text evidence="1">Belongs to the asaB hydroxylase/desaturase family.</text>
</comment>
<reference evidence="5" key="1">
    <citation type="journal article" date="2020" name="Phytopathology">
        <title>Genome Sequence Resources of Colletotrichum truncatum, C. plurivorum, C. musicola, and C. sojae: Four Species Pathogenic to Soybean (Glycine max).</title>
        <authorList>
            <person name="Rogerio F."/>
            <person name="Boufleur T.R."/>
            <person name="Ciampi-Guillardi M."/>
            <person name="Sukno S.A."/>
            <person name="Thon M.R."/>
            <person name="Massola Junior N.S."/>
            <person name="Baroncelli R."/>
        </authorList>
    </citation>
    <scope>NUCLEOTIDE SEQUENCE</scope>
    <source>
        <strain evidence="5">LFN00145</strain>
    </source>
</reference>
<dbReference type="PROSITE" id="PS50005">
    <property type="entry name" value="TPR"/>
    <property type="match status" value="1"/>
</dbReference>
<dbReference type="NCBIfam" id="NF041278">
    <property type="entry name" value="CmcJ_NvfI_EfuI"/>
    <property type="match status" value="1"/>
</dbReference>
<comment type="caution">
    <text evidence="5">The sequence shown here is derived from an EMBL/GenBank/DDBJ whole genome shotgun (WGS) entry which is preliminary data.</text>
</comment>
<accession>A0A8H6NKA0</accession>
<sequence>MCRIHIYIGSRPSGRAGSPDGPPAYDARHTTRFLCPRCMGEAPECDFCTGMAWQIRSRERWSETLQSQKQRLGKHLPTVDQKLSFDTFDIYLGELEERRRKRGLGRLFKPGTIDQLKQFTAAISTTSQVHDVTLLLWGSLQAILKASRSNQIAYEFIETMAAISDMLTDMTQQLPIFEEYRSIFPNAYELDEPLRRLYFYYVNFCIDTVLFLKSKRWRFVGRLTIRSVRKKFEDTRGEISRNTGNFKTQVDIARTRLGARADEHILRLTGANLRRQAVVEGIPFHRNFRFQNRDTVLEDLHRKLNPKSTPAVGAAADQTSCVIHGIGGVGKTQVALEYTYRYREDYAYIFWVRADSNIETLTSFASFARVLKPNAVAQDQLSNVKTVRDWMAQNDQWLLIFDNADDADLDLSLYWPPCSHGCIIITTQRRSVLHRTTSEIHLDTFEEDKGAELLLGVVESSSKMHPENFQLAKDISTELGGLPLLLSHVAGYVASTKTPLASVLFSLRRPTHFKRIWGYDSATSTNFQYGEPMAKVWRLALDSLKPEALRTLQIIAMLNPDEVYEDILFGDWEDPDMNYLAHGKHFEFNDLRQNLLDRHLVSVASDPGRTKLSIHRVLKRHILQLIDENEREDYFTIVFNRAVAMIRRQFPKAHELQTPTSATTVECEKCLPHILSLMTVYRDWAPKAQATYEFATLLADTGTNYMWQHGVTSDAIPVLEMGERICKSIATPEEIAPVHADICAIAGAVYEDIGFSGRATALEKCEEALKLRQKTIRAREARGNDVPPSTYLQLANAYNDVGVAKLSHGDASGALESLVESEKLKRQHKTEDELPWHYGELYKNLSFVKLFMGDLVDAEEHARRSCRLCCQDRADTEASTLKARFVLAMALMNVDKVDEALRLHKDVLQARKKLLGKSSLHTKNSLYQVGELYRFKGKLQKAEKTFREALQESELGWSTEGVARAKYHLALVIRTMADELTDSRKEEADKLVSDARRLRSKITTAYDENMSQAEEFRVFEYMAALWAGRWIGSMSSKAIEQVPADKSNVIPCSLADPRSHSSFTMAPARVEEPALSSYTANISFFNADHETFKREKPYVCLVPLTHAPPDFKQTNIEMVQHPMEVTNIRGSEGDYSLDIHGFQLVQHKPEFEHWHDGPRVVKEYYPYVVDCLKRELSAEQVFIYDHSLRLGDHLEAEERKRDIQGRPAILAHVDNTMSSAKAQIQQDFEEDAEPLLSGRFQIVNFWHPIAEPVLQQPLAFCDSRTAIADGFPADLVYPHLLNENMLIRHSPRQKWYFIDEQRIHEAWMFKIVDSSDDGGVAKFCPHTSFTIKDRRPEVTPLRQSIEFRAYVFYGKDE</sequence>